<keyword evidence="2" id="KW-1185">Reference proteome</keyword>
<accession>A0A8X6MWU6</accession>
<dbReference type="Proteomes" id="UP000887013">
    <property type="component" value="Unassembled WGS sequence"/>
</dbReference>
<proteinExistence type="predicted"/>
<dbReference type="AlphaFoldDB" id="A0A8X6MWU6"/>
<name>A0A8X6MWU6_NEPPI</name>
<organism evidence="1 2">
    <name type="scientific">Nephila pilipes</name>
    <name type="common">Giant wood spider</name>
    <name type="synonym">Nephila maculata</name>
    <dbReference type="NCBI Taxonomy" id="299642"/>
    <lineage>
        <taxon>Eukaryota</taxon>
        <taxon>Metazoa</taxon>
        <taxon>Ecdysozoa</taxon>
        <taxon>Arthropoda</taxon>
        <taxon>Chelicerata</taxon>
        <taxon>Arachnida</taxon>
        <taxon>Araneae</taxon>
        <taxon>Araneomorphae</taxon>
        <taxon>Entelegynae</taxon>
        <taxon>Araneoidea</taxon>
        <taxon>Nephilidae</taxon>
        <taxon>Nephila</taxon>
    </lineage>
</organism>
<dbReference type="EMBL" id="BMAW01051688">
    <property type="protein sequence ID" value="GFS81892.1"/>
    <property type="molecule type" value="Genomic_DNA"/>
</dbReference>
<comment type="caution">
    <text evidence="1">The sequence shown here is derived from an EMBL/GenBank/DDBJ whole genome shotgun (WGS) entry which is preliminary data.</text>
</comment>
<sequence>MTVYISVLMPPVAKMCCEWLEKHEEELSSYSSDLDYCANLRRFLCPSWAIRLRKVSLDTTGCLEGGKSHRISAIALPSRSFAFLEPPQPLRQFNHYLNLIFESERH</sequence>
<protein>
    <submittedName>
        <fullName evidence="1">Uncharacterized protein</fullName>
    </submittedName>
</protein>
<evidence type="ECO:0000313" key="1">
    <source>
        <dbReference type="EMBL" id="GFS81892.1"/>
    </source>
</evidence>
<evidence type="ECO:0000313" key="2">
    <source>
        <dbReference type="Proteomes" id="UP000887013"/>
    </source>
</evidence>
<reference evidence="1" key="1">
    <citation type="submission" date="2020-08" db="EMBL/GenBank/DDBJ databases">
        <title>Multicomponent nature underlies the extraordinary mechanical properties of spider dragline silk.</title>
        <authorList>
            <person name="Kono N."/>
            <person name="Nakamura H."/>
            <person name="Mori M."/>
            <person name="Yoshida Y."/>
            <person name="Ohtoshi R."/>
            <person name="Malay A.D."/>
            <person name="Moran D.A.P."/>
            <person name="Tomita M."/>
            <person name="Numata K."/>
            <person name="Arakawa K."/>
        </authorList>
    </citation>
    <scope>NUCLEOTIDE SEQUENCE</scope>
</reference>
<gene>
    <name evidence="1" type="ORF">NPIL_290781</name>
</gene>